<protein>
    <submittedName>
        <fullName evidence="5">Alpha/beta fold hydrolase</fullName>
    </submittedName>
</protein>
<dbReference type="InterPro" id="IPR000073">
    <property type="entry name" value="AB_hydrolase_1"/>
</dbReference>
<evidence type="ECO:0000256" key="1">
    <source>
        <dbReference type="ARBA" id="ARBA00010884"/>
    </source>
</evidence>
<keyword evidence="2" id="KW-0719">Serine esterase</keyword>
<keyword evidence="3 5" id="KW-0378">Hydrolase</keyword>
<evidence type="ECO:0000259" key="4">
    <source>
        <dbReference type="Pfam" id="PF00561"/>
    </source>
</evidence>
<dbReference type="Proteomes" id="UP000598350">
    <property type="component" value="Unassembled WGS sequence"/>
</dbReference>
<name>A0ABR7VCI4_9FLAO</name>
<evidence type="ECO:0000313" key="5">
    <source>
        <dbReference type="EMBL" id="MBD0851379.1"/>
    </source>
</evidence>
<dbReference type="PANTHER" id="PTHR10794">
    <property type="entry name" value="ABHYDROLASE DOMAIN-CONTAINING PROTEIN"/>
    <property type="match status" value="1"/>
</dbReference>
<dbReference type="PANTHER" id="PTHR10794:SF94">
    <property type="entry name" value="ESTERASE YHET-RELATED"/>
    <property type="match status" value="1"/>
</dbReference>
<reference evidence="5 6" key="1">
    <citation type="submission" date="2020-05" db="EMBL/GenBank/DDBJ databases">
        <title>The draft genome sequence of Maribacter arenosus CAU 1321.</title>
        <authorList>
            <person name="Mu L."/>
        </authorList>
    </citation>
    <scope>NUCLEOTIDE SEQUENCE [LARGE SCALE GENOMIC DNA]</scope>
    <source>
        <strain evidence="5 6">CAU 1321</strain>
    </source>
</reference>
<comment type="caution">
    <text evidence="5">The sequence shown here is derived from an EMBL/GenBank/DDBJ whole genome shotgun (WGS) entry which is preliminary data.</text>
</comment>
<dbReference type="Gene3D" id="3.40.50.1820">
    <property type="entry name" value="alpha/beta hydrolase"/>
    <property type="match status" value="1"/>
</dbReference>
<proteinExistence type="inferred from homology"/>
<organism evidence="5 6">
    <name type="scientific">Maribacter arenosus</name>
    <dbReference type="NCBI Taxonomy" id="1854708"/>
    <lineage>
        <taxon>Bacteria</taxon>
        <taxon>Pseudomonadati</taxon>
        <taxon>Bacteroidota</taxon>
        <taxon>Flavobacteriia</taxon>
        <taxon>Flavobacteriales</taxon>
        <taxon>Flavobacteriaceae</taxon>
        <taxon>Maribacter</taxon>
    </lineage>
</organism>
<dbReference type="Pfam" id="PF00561">
    <property type="entry name" value="Abhydrolase_1"/>
    <property type="match status" value="1"/>
</dbReference>
<dbReference type="InterPro" id="IPR012020">
    <property type="entry name" value="ABHD4"/>
</dbReference>
<evidence type="ECO:0000256" key="2">
    <source>
        <dbReference type="ARBA" id="ARBA00022487"/>
    </source>
</evidence>
<sequence length="319" mass="36036">MPILASNYNPPIPFKNGHFSTLYAGLVRTVSGLTQERERISLPDGDFLDLDWSYTPQQTRKVIILLHGLEGNAQRPYITGSAKLSNAYGYDACAVNFRSCSGEPNAFYRSYHSGATEDLEAILLHILNTRKYDEIFLKGFSLGGNLALKYLGEERTVPKEIRGVVTVSVPCSLYSSLKQLLQPKNYLYAKRFKNHLKAKMKEKQQLFPTKISDADIDKVKTLKDFDDIYTSRAHGFKDALDYYEKCSSLQFLPHITIPALIMNAKNDSFLGPECYPYKEAEENSSVFLEVPNSGGHVGFYGRNNTTYTEKRALKFFDGV</sequence>
<dbReference type="RefSeq" id="WP_188314500.1">
    <property type="nucleotide sequence ID" value="NZ_JABTCG010000004.1"/>
</dbReference>
<feature type="domain" description="AB hydrolase-1" evidence="4">
    <location>
        <begin position="62"/>
        <end position="300"/>
    </location>
</feature>
<comment type="similarity">
    <text evidence="1">Belongs to the AB hydrolase superfamily. AB hydrolase 4 family.</text>
</comment>
<dbReference type="GO" id="GO:0016787">
    <property type="term" value="F:hydrolase activity"/>
    <property type="evidence" value="ECO:0007669"/>
    <property type="project" value="UniProtKB-KW"/>
</dbReference>
<dbReference type="PROSITE" id="PS01133">
    <property type="entry name" value="UPF0017"/>
    <property type="match status" value="1"/>
</dbReference>
<evidence type="ECO:0000256" key="3">
    <source>
        <dbReference type="ARBA" id="ARBA00022801"/>
    </source>
</evidence>
<dbReference type="InterPro" id="IPR050960">
    <property type="entry name" value="AB_hydrolase_4_sf"/>
</dbReference>
<gene>
    <name evidence="5" type="ORF">HPE63_11935</name>
</gene>
<dbReference type="InterPro" id="IPR029058">
    <property type="entry name" value="AB_hydrolase_fold"/>
</dbReference>
<accession>A0ABR7VCI4</accession>
<dbReference type="SUPFAM" id="SSF53474">
    <property type="entry name" value="alpha/beta-Hydrolases"/>
    <property type="match status" value="1"/>
</dbReference>
<dbReference type="InterPro" id="IPR000952">
    <property type="entry name" value="AB_hydrolase_4_CS"/>
</dbReference>
<keyword evidence="6" id="KW-1185">Reference proteome</keyword>
<dbReference type="PIRSF" id="PIRSF005211">
    <property type="entry name" value="Ab_hydro_YheT"/>
    <property type="match status" value="1"/>
</dbReference>
<evidence type="ECO:0000313" key="6">
    <source>
        <dbReference type="Proteomes" id="UP000598350"/>
    </source>
</evidence>
<dbReference type="EMBL" id="JABTCG010000004">
    <property type="protein sequence ID" value="MBD0851379.1"/>
    <property type="molecule type" value="Genomic_DNA"/>
</dbReference>